<evidence type="ECO:0000313" key="1">
    <source>
        <dbReference type="EMBL" id="MBC8611942.1"/>
    </source>
</evidence>
<evidence type="ECO:0000313" key="2">
    <source>
        <dbReference type="Proteomes" id="UP000632659"/>
    </source>
</evidence>
<dbReference type="AlphaFoldDB" id="A0A8J6PH21"/>
<organism evidence="1 2">
    <name type="scientific">Massiliimalia timonensis</name>
    <dbReference type="NCBI Taxonomy" id="1987501"/>
    <lineage>
        <taxon>Bacteria</taxon>
        <taxon>Bacillati</taxon>
        <taxon>Bacillota</taxon>
        <taxon>Clostridia</taxon>
        <taxon>Eubacteriales</taxon>
        <taxon>Oscillospiraceae</taxon>
        <taxon>Massiliimalia</taxon>
    </lineage>
</organism>
<dbReference type="RefSeq" id="WP_187536826.1">
    <property type="nucleotide sequence ID" value="NZ_JACRTL010000009.1"/>
</dbReference>
<dbReference type="Proteomes" id="UP000632659">
    <property type="component" value="Unassembled WGS sequence"/>
</dbReference>
<reference evidence="1" key="1">
    <citation type="submission" date="2020-08" db="EMBL/GenBank/DDBJ databases">
        <title>Genome public.</title>
        <authorList>
            <person name="Liu C."/>
            <person name="Sun Q."/>
        </authorList>
    </citation>
    <scope>NUCLEOTIDE SEQUENCE</scope>
    <source>
        <strain evidence="1">NSJ-15</strain>
    </source>
</reference>
<keyword evidence="2" id="KW-1185">Reference proteome</keyword>
<comment type="caution">
    <text evidence="1">The sequence shown here is derived from an EMBL/GenBank/DDBJ whole genome shotgun (WGS) entry which is preliminary data.</text>
</comment>
<gene>
    <name evidence="1" type="ORF">H8702_12660</name>
</gene>
<dbReference type="EMBL" id="JACRTL010000009">
    <property type="protein sequence ID" value="MBC8611942.1"/>
    <property type="molecule type" value="Genomic_DNA"/>
</dbReference>
<proteinExistence type="predicted"/>
<sequence length="59" mass="6554">MEKTAIARCRMQTIYKKARQAVPSMGDACCFLYSLGEPSILTKIGHTDDNETSLVKALF</sequence>
<name>A0A8J6PH21_9FIRM</name>
<protein>
    <submittedName>
        <fullName evidence="1">Uncharacterized protein</fullName>
    </submittedName>
</protein>
<accession>A0A8J6PH21</accession>